<dbReference type="InterPro" id="IPR003598">
    <property type="entry name" value="Ig_sub2"/>
</dbReference>
<dbReference type="InterPro" id="IPR050964">
    <property type="entry name" value="Striated_Muscle_Regulatory"/>
</dbReference>
<dbReference type="Pfam" id="PF07679">
    <property type="entry name" value="I-set"/>
    <property type="match status" value="2"/>
</dbReference>
<dbReference type="AlphaFoldDB" id="A0AAX7SPV0"/>
<evidence type="ECO:0000259" key="3">
    <source>
        <dbReference type="PROSITE" id="PS50835"/>
    </source>
</evidence>
<reference evidence="4" key="3">
    <citation type="submission" date="2025-08" db="UniProtKB">
        <authorList>
            <consortium name="Ensembl"/>
        </authorList>
    </citation>
    <scope>IDENTIFICATION</scope>
</reference>
<dbReference type="SMART" id="SM00409">
    <property type="entry name" value="IG"/>
    <property type="match status" value="2"/>
</dbReference>
<dbReference type="Proteomes" id="UP000265100">
    <property type="component" value="Chromosome 16"/>
</dbReference>
<dbReference type="InterPro" id="IPR013783">
    <property type="entry name" value="Ig-like_fold"/>
</dbReference>
<reference evidence="4" key="4">
    <citation type="submission" date="2025-09" db="UniProtKB">
        <authorList>
            <consortium name="Ensembl"/>
        </authorList>
    </citation>
    <scope>IDENTIFICATION</scope>
</reference>
<reference evidence="5" key="2">
    <citation type="submission" date="2023-03" db="EMBL/GenBank/DDBJ databases">
        <authorList>
            <consortium name="Wellcome Sanger Institute Data Sharing"/>
        </authorList>
    </citation>
    <scope>NUCLEOTIDE SEQUENCE [LARGE SCALE GENOMIC DNA]</scope>
</reference>
<accession>A0AAX7SPV0</accession>
<sequence length="299" mass="33590">REVFSPTNTTTLKTSSPPQSVEAGKPARFSVQVSGVPQPQVFWYKNSQALSAGFKCKFLHDGNEHTLLLIEVFPEDAAVYTCEAKNEYGTATSTATLNVEANFIQPITSCTVPHGGRPTFICVKMHVHTTSLVIHGVKEKDSGSYKVMAINIEGSAESTASLLVSLREEQSANYLGFIRRTAKAHESIDTMAEQRKERKFRVDLRYVGSPFDKMSKVHQGRSRSKSALDRSVRKRFTQKLQCTLKVGNVLKVCLLKKQHYSYSQPCQSQSHLPERDFLEKTQQQQKQLICVKKHLLGRI</sequence>
<dbReference type="PANTHER" id="PTHR13817:SF151">
    <property type="entry name" value="TITIN"/>
    <property type="match status" value="1"/>
</dbReference>
<evidence type="ECO:0000313" key="5">
    <source>
        <dbReference type="Proteomes" id="UP000265100"/>
    </source>
</evidence>
<protein>
    <recommendedName>
        <fullName evidence="3">Ig-like domain-containing protein</fullName>
    </recommendedName>
</protein>
<dbReference type="FunFam" id="2.60.40.10:FF:000714">
    <property type="entry name" value="Titin novex-3"/>
    <property type="match status" value="1"/>
</dbReference>
<dbReference type="GO" id="GO:0045214">
    <property type="term" value="P:sarcomere organization"/>
    <property type="evidence" value="ECO:0007669"/>
    <property type="project" value="TreeGrafter"/>
</dbReference>
<keyword evidence="1" id="KW-0677">Repeat</keyword>
<evidence type="ECO:0000256" key="2">
    <source>
        <dbReference type="SAM" id="MobiDB-lite"/>
    </source>
</evidence>
<feature type="domain" description="Ig-like" evidence="3">
    <location>
        <begin position="6"/>
        <end position="98"/>
    </location>
</feature>
<dbReference type="SUPFAM" id="SSF48726">
    <property type="entry name" value="Immunoglobulin"/>
    <property type="match status" value="2"/>
</dbReference>
<dbReference type="PROSITE" id="PS50835">
    <property type="entry name" value="IG_LIKE"/>
    <property type="match status" value="1"/>
</dbReference>
<evidence type="ECO:0000256" key="1">
    <source>
        <dbReference type="ARBA" id="ARBA00022737"/>
    </source>
</evidence>
<evidence type="ECO:0000313" key="4">
    <source>
        <dbReference type="Ensembl" id="ENSACLP00000046313.1"/>
    </source>
</evidence>
<dbReference type="GO" id="GO:0031430">
    <property type="term" value="C:M band"/>
    <property type="evidence" value="ECO:0007669"/>
    <property type="project" value="TreeGrafter"/>
</dbReference>
<organism evidence="4 5">
    <name type="scientific">Astatotilapia calliptera</name>
    <name type="common">Eastern happy</name>
    <name type="synonym">Chromis callipterus</name>
    <dbReference type="NCBI Taxonomy" id="8154"/>
    <lineage>
        <taxon>Eukaryota</taxon>
        <taxon>Metazoa</taxon>
        <taxon>Chordata</taxon>
        <taxon>Craniata</taxon>
        <taxon>Vertebrata</taxon>
        <taxon>Euteleostomi</taxon>
        <taxon>Actinopterygii</taxon>
        <taxon>Neopterygii</taxon>
        <taxon>Teleostei</taxon>
        <taxon>Neoteleostei</taxon>
        <taxon>Acanthomorphata</taxon>
        <taxon>Ovalentaria</taxon>
        <taxon>Cichlomorphae</taxon>
        <taxon>Cichliformes</taxon>
        <taxon>Cichlidae</taxon>
        <taxon>African cichlids</taxon>
        <taxon>Pseudocrenilabrinae</taxon>
        <taxon>Haplochromini</taxon>
        <taxon>Astatotilapia</taxon>
    </lineage>
</organism>
<reference evidence="4 5" key="1">
    <citation type="submission" date="2018-05" db="EMBL/GenBank/DDBJ databases">
        <authorList>
            <person name="Datahose"/>
        </authorList>
    </citation>
    <scope>NUCLEOTIDE SEQUENCE</scope>
</reference>
<dbReference type="InterPro" id="IPR007110">
    <property type="entry name" value="Ig-like_dom"/>
</dbReference>
<keyword evidence="5" id="KW-1185">Reference proteome</keyword>
<dbReference type="Ensembl" id="ENSACLT00000051154.1">
    <property type="protein sequence ID" value="ENSACLP00000046313.1"/>
    <property type="gene ID" value="ENSACLG00000038913.1"/>
</dbReference>
<feature type="region of interest" description="Disordered" evidence="2">
    <location>
        <begin position="1"/>
        <end position="24"/>
    </location>
</feature>
<dbReference type="GeneTree" id="ENSGT01110000267173"/>
<proteinExistence type="predicted"/>
<dbReference type="PANTHER" id="PTHR13817">
    <property type="entry name" value="TITIN"/>
    <property type="match status" value="1"/>
</dbReference>
<dbReference type="Gene3D" id="2.60.40.10">
    <property type="entry name" value="Immunoglobulins"/>
    <property type="match status" value="2"/>
</dbReference>
<dbReference type="InterPro" id="IPR013098">
    <property type="entry name" value="Ig_I-set"/>
</dbReference>
<dbReference type="InterPro" id="IPR036179">
    <property type="entry name" value="Ig-like_dom_sf"/>
</dbReference>
<dbReference type="SMART" id="SM00408">
    <property type="entry name" value="IGc2"/>
    <property type="match status" value="1"/>
</dbReference>
<dbReference type="InterPro" id="IPR003599">
    <property type="entry name" value="Ig_sub"/>
</dbReference>
<feature type="compositionally biased region" description="Polar residues" evidence="2">
    <location>
        <begin position="1"/>
        <end position="19"/>
    </location>
</feature>
<name>A0AAX7SPV0_ASTCA</name>